<dbReference type="GO" id="GO:0005762">
    <property type="term" value="C:mitochondrial large ribosomal subunit"/>
    <property type="evidence" value="ECO:0007669"/>
    <property type="project" value="TreeGrafter"/>
</dbReference>
<evidence type="ECO:0000256" key="1">
    <source>
        <dbReference type="ARBA" id="ARBA00004173"/>
    </source>
</evidence>
<evidence type="ECO:0000256" key="3">
    <source>
        <dbReference type="ARBA" id="ARBA00022980"/>
    </source>
</evidence>
<sequence>MSFRPSGVQLALGKRLTVVPKGRLPRLLRDRVKVAEQREKEYAAQVAEATARGQPIPPFKEMVVPKNLKFYTVSRSQSGNLPVYTDYRANGDCSTEIRKIQGDSVSCMRELNAYLENIHIDPLKDAPRASLKQTSGNLVIKGNLRSTVEDWMRQKGF</sequence>
<accession>A0AAD9FXN8</accession>
<keyword evidence="4" id="KW-0496">Mitochondrion</keyword>
<gene>
    <name evidence="7" type="ORF">DB88DRAFT_56404</name>
</gene>
<dbReference type="AlphaFoldDB" id="A0AAD9FXN8"/>
<proteinExistence type="inferred from homology"/>
<evidence type="ECO:0000313" key="8">
    <source>
        <dbReference type="Proteomes" id="UP001182556"/>
    </source>
</evidence>
<dbReference type="EMBL" id="JAODAN010000001">
    <property type="protein sequence ID" value="KAK1927912.1"/>
    <property type="molecule type" value="Genomic_DNA"/>
</dbReference>
<keyword evidence="5" id="KW-0687">Ribonucleoprotein</keyword>
<dbReference type="Gene3D" id="3.30.780.10">
    <property type="entry name" value="SUI1-like domain"/>
    <property type="match status" value="1"/>
</dbReference>
<name>A0AAD9FXN8_PAPLA</name>
<evidence type="ECO:0000256" key="4">
    <source>
        <dbReference type="ARBA" id="ARBA00023128"/>
    </source>
</evidence>
<dbReference type="Proteomes" id="UP001182556">
    <property type="component" value="Unassembled WGS sequence"/>
</dbReference>
<keyword evidence="8" id="KW-1185">Reference proteome</keyword>
<organism evidence="7 8">
    <name type="scientific">Papiliotrema laurentii</name>
    <name type="common">Cryptococcus laurentii</name>
    <dbReference type="NCBI Taxonomy" id="5418"/>
    <lineage>
        <taxon>Eukaryota</taxon>
        <taxon>Fungi</taxon>
        <taxon>Dikarya</taxon>
        <taxon>Basidiomycota</taxon>
        <taxon>Agaricomycotina</taxon>
        <taxon>Tremellomycetes</taxon>
        <taxon>Tremellales</taxon>
        <taxon>Rhynchogastremaceae</taxon>
        <taxon>Papiliotrema</taxon>
    </lineage>
</organism>
<evidence type="ECO:0000256" key="2">
    <source>
        <dbReference type="ARBA" id="ARBA00005677"/>
    </source>
</evidence>
<comment type="subcellular location">
    <subcellularLocation>
        <location evidence="1">Mitochondrion</location>
    </subcellularLocation>
</comment>
<keyword evidence="3 7" id="KW-0689">Ribosomal protein</keyword>
<reference evidence="7" key="1">
    <citation type="submission" date="2023-02" db="EMBL/GenBank/DDBJ databases">
        <title>Identification and recombinant expression of a fungal hydrolase from Papiliotrema laurentii that hydrolyzes apple cutin and clears colloidal polyester polyurethane.</title>
        <authorList>
            <consortium name="DOE Joint Genome Institute"/>
            <person name="Roman V.A."/>
            <person name="Bojanowski C."/>
            <person name="Crable B.R."/>
            <person name="Wagner D.N."/>
            <person name="Hung C.S."/>
            <person name="Nadeau L.J."/>
            <person name="Schratz L."/>
            <person name="Haridas S."/>
            <person name="Pangilinan J."/>
            <person name="Lipzen A."/>
            <person name="Na H."/>
            <person name="Yan M."/>
            <person name="Ng V."/>
            <person name="Grigoriev I.V."/>
            <person name="Spatafora J.W."/>
            <person name="Barlow D."/>
            <person name="Biffinger J."/>
            <person name="Kelley-Loughnane N."/>
            <person name="Varaljay V.A."/>
            <person name="Crookes-Goodson W.J."/>
        </authorList>
    </citation>
    <scope>NUCLEOTIDE SEQUENCE</scope>
    <source>
        <strain evidence="7">5307AH</strain>
    </source>
</reference>
<dbReference type="GO" id="GO:0003735">
    <property type="term" value="F:structural constituent of ribosome"/>
    <property type="evidence" value="ECO:0007669"/>
    <property type="project" value="InterPro"/>
</dbReference>
<dbReference type="InterPro" id="IPR007740">
    <property type="entry name" value="Ribosomal_mL49"/>
</dbReference>
<dbReference type="PANTHER" id="PTHR13477">
    <property type="entry name" value="MITOCHONDRIAL 39S RIBOSOMAL PROTEIN L49"/>
    <property type="match status" value="1"/>
</dbReference>
<evidence type="ECO:0000313" key="7">
    <source>
        <dbReference type="EMBL" id="KAK1927912.1"/>
    </source>
</evidence>
<evidence type="ECO:0000256" key="6">
    <source>
        <dbReference type="ARBA" id="ARBA00035191"/>
    </source>
</evidence>
<comment type="caution">
    <text evidence="7">The sequence shown here is derived from an EMBL/GenBank/DDBJ whole genome shotgun (WGS) entry which is preliminary data.</text>
</comment>
<protein>
    <recommendedName>
        <fullName evidence="6">Large ribosomal subunit protein mL49</fullName>
    </recommendedName>
</protein>
<dbReference type="GO" id="GO:0006412">
    <property type="term" value="P:translation"/>
    <property type="evidence" value="ECO:0007669"/>
    <property type="project" value="InterPro"/>
</dbReference>
<dbReference type="PANTHER" id="PTHR13477:SF0">
    <property type="entry name" value="LARGE RIBOSOMAL SUBUNIT PROTEIN ML49"/>
    <property type="match status" value="1"/>
</dbReference>
<comment type="similarity">
    <text evidence="2">Belongs to the mitochondrion-specific ribosomal protein mL49 family.</text>
</comment>
<evidence type="ECO:0000256" key="5">
    <source>
        <dbReference type="ARBA" id="ARBA00023274"/>
    </source>
</evidence>
<dbReference type="Pfam" id="PF05046">
    <property type="entry name" value="Img2"/>
    <property type="match status" value="1"/>
</dbReference>